<dbReference type="CDD" id="cd17321">
    <property type="entry name" value="MFS_MMR_MDR_like"/>
    <property type="match status" value="1"/>
</dbReference>
<evidence type="ECO:0000256" key="2">
    <source>
        <dbReference type="ARBA" id="ARBA00022692"/>
    </source>
</evidence>
<feature type="transmembrane region" description="Helical" evidence="5">
    <location>
        <begin position="316"/>
        <end position="336"/>
    </location>
</feature>
<dbReference type="AlphaFoldDB" id="A0A6P2CHS7"/>
<dbReference type="Gene3D" id="1.20.1720.10">
    <property type="entry name" value="Multidrug resistance protein D"/>
    <property type="match status" value="1"/>
</dbReference>
<sequence>MEPTNDLAIVAAGVVSAPPSRWTLPVVLVAQFVTPLSIAGTAIALPAISADLGSQPAALQWVVNGFNVAFALSTLIWGPIGDRIGHRATFTVGAAAFAAGSAVSASAPSLVILDGARVLAGVGAAAILTGASSLLSNAFDGAARAKGFALFGTVNGLGLALGPTVSGVLVAAIGWRGGFAVQAVLLALAVLGSRALPRTVVAPGIRDAVRTASRGSLLRNREFVAMCLVPMAGSAGFVTLLTYLPSAFGGIKGLSAGAAGPLMLVMTVPVLVAPTIVAALVGSVSRVTVGSVVHVSLVALVLGSGGMLLLAPDRSIAWVILPMILLGFGFGLPIGLVDGHALAVVPPEQTGRAAGVLNFCRIGSEAAFVAAYAFVLSSVVDHRLMGTAAAETAAGMPGHADVYADAFAVTVGGVVAVLVVLSFAVFVVRSGERVWGRVMSGSRW</sequence>
<feature type="transmembrane region" description="Helical" evidence="5">
    <location>
        <begin position="256"/>
        <end position="280"/>
    </location>
</feature>
<dbReference type="PANTHER" id="PTHR42718:SF39">
    <property type="entry name" value="ACTINORHODIN TRANSPORTER-RELATED"/>
    <property type="match status" value="1"/>
</dbReference>
<accession>A0A6P2CHS7</accession>
<dbReference type="PANTHER" id="PTHR42718">
    <property type="entry name" value="MAJOR FACILITATOR SUPERFAMILY MULTIDRUG TRANSPORTER MFSC"/>
    <property type="match status" value="1"/>
</dbReference>
<evidence type="ECO:0000256" key="1">
    <source>
        <dbReference type="ARBA" id="ARBA00004651"/>
    </source>
</evidence>
<gene>
    <name evidence="7" type="ORF">DW322_11720</name>
</gene>
<reference evidence="7 8" key="1">
    <citation type="submission" date="2018-07" db="EMBL/GenBank/DDBJ databases">
        <title>Genome sequence of Rhodococcus rhodnii ATCC 35071 from Rhodnius prolixus.</title>
        <authorList>
            <person name="Patel V."/>
            <person name="Vogel K.J."/>
        </authorList>
    </citation>
    <scope>NUCLEOTIDE SEQUENCE [LARGE SCALE GENOMIC DNA]</scope>
    <source>
        <strain evidence="7 8">ATCC 35071</strain>
    </source>
</reference>
<keyword evidence="4 5" id="KW-0472">Membrane</keyword>
<keyword evidence="2 5" id="KW-0812">Transmembrane</keyword>
<keyword evidence="3 5" id="KW-1133">Transmembrane helix</keyword>
<dbReference type="InterPro" id="IPR011701">
    <property type="entry name" value="MFS"/>
</dbReference>
<evidence type="ECO:0000256" key="5">
    <source>
        <dbReference type="SAM" id="Phobius"/>
    </source>
</evidence>
<protein>
    <submittedName>
        <fullName evidence="7">MFS transporter</fullName>
    </submittedName>
</protein>
<feature type="transmembrane region" description="Helical" evidence="5">
    <location>
        <begin position="26"/>
        <end position="49"/>
    </location>
</feature>
<feature type="domain" description="Major facilitator superfamily (MFS) profile" evidence="6">
    <location>
        <begin position="23"/>
        <end position="431"/>
    </location>
</feature>
<evidence type="ECO:0000313" key="7">
    <source>
        <dbReference type="EMBL" id="TXG90766.1"/>
    </source>
</evidence>
<evidence type="ECO:0000256" key="3">
    <source>
        <dbReference type="ARBA" id="ARBA00022989"/>
    </source>
</evidence>
<evidence type="ECO:0000256" key="4">
    <source>
        <dbReference type="ARBA" id="ARBA00023136"/>
    </source>
</evidence>
<dbReference type="PROSITE" id="PS50850">
    <property type="entry name" value="MFS"/>
    <property type="match status" value="1"/>
</dbReference>
<feature type="transmembrane region" description="Helical" evidence="5">
    <location>
        <begin position="148"/>
        <end position="173"/>
    </location>
</feature>
<comment type="caution">
    <text evidence="7">The sequence shown here is derived from an EMBL/GenBank/DDBJ whole genome shotgun (WGS) entry which is preliminary data.</text>
</comment>
<feature type="transmembrane region" description="Helical" evidence="5">
    <location>
        <begin position="292"/>
        <end position="310"/>
    </location>
</feature>
<feature type="transmembrane region" description="Helical" evidence="5">
    <location>
        <begin position="92"/>
        <end position="112"/>
    </location>
</feature>
<dbReference type="PRINTS" id="PR01035">
    <property type="entry name" value="TCRTETA"/>
</dbReference>
<dbReference type="GO" id="GO:0005886">
    <property type="term" value="C:plasma membrane"/>
    <property type="evidence" value="ECO:0007669"/>
    <property type="project" value="UniProtKB-SubCell"/>
</dbReference>
<dbReference type="EMBL" id="QRCM01000001">
    <property type="protein sequence ID" value="TXG90766.1"/>
    <property type="molecule type" value="Genomic_DNA"/>
</dbReference>
<feature type="transmembrane region" description="Helical" evidence="5">
    <location>
        <begin position="223"/>
        <end position="244"/>
    </location>
</feature>
<feature type="transmembrane region" description="Helical" evidence="5">
    <location>
        <begin position="61"/>
        <end position="80"/>
    </location>
</feature>
<dbReference type="Proteomes" id="UP000471120">
    <property type="component" value="Unassembled WGS sequence"/>
</dbReference>
<dbReference type="Pfam" id="PF07690">
    <property type="entry name" value="MFS_1"/>
    <property type="match status" value="1"/>
</dbReference>
<organism evidence="7 8">
    <name type="scientific">Rhodococcus rhodnii</name>
    <dbReference type="NCBI Taxonomy" id="38312"/>
    <lineage>
        <taxon>Bacteria</taxon>
        <taxon>Bacillati</taxon>
        <taxon>Actinomycetota</taxon>
        <taxon>Actinomycetes</taxon>
        <taxon>Mycobacteriales</taxon>
        <taxon>Nocardiaceae</taxon>
        <taxon>Rhodococcus</taxon>
    </lineage>
</organism>
<dbReference type="GO" id="GO:0022857">
    <property type="term" value="F:transmembrane transporter activity"/>
    <property type="evidence" value="ECO:0007669"/>
    <property type="project" value="InterPro"/>
</dbReference>
<dbReference type="InterPro" id="IPR036259">
    <property type="entry name" value="MFS_trans_sf"/>
</dbReference>
<evidence type="ECO:0000259" key="6">
    <source>
        <dbReference type="PROSITE" id="PS50850"/>
    </source>
</evidence>
<feature type="transmembrane region" description="Helical" evidence="5">
    <location>
        <begin position="406"/>
        <end position="428"/>
    </location>
</feature>
<evidence type="ECO:0000313" key="8">
    <source>
        <dbReference type="Proteomes" id="UP000471120"/>
    </source>
</evidence>
<dbReference type="InterPro" id="IPR020846">
    <property type="entry name" value="MFS_dom"/>
</dbReference>
<comment type="subcellular location">
    <subcellularLocation>
        <location evidence="1">Cell membrane</location>
        <topology evidence="1">Multi-pass membrane protein</topology>
    </subcellularLocation>
</comment>
<feature type="transmembrane region" description="Helical" evidence="5">
    <location>
        <begin position="356"/>
        <end position="375"/>
    </location>
</feature>
<feature type="transmembrane region" description="Helical" evidence="5">
    <location>
        <begin position="179"/>
        <end position="196"/>
    </location>
</feature>
<proteinExistence type="predicted"/>
<dbReference type="SUPFAM" id="SSF103473">
    <property type="entry name" value="MFS general substrate transporter"/>
    <property type="match status" value="1"/>
</dbReference>
<dbReference type="InterPro" id="IPR001958">
    <property type="entry name" value="Tet-R_TetA/multi-R_MdtG-like"/>
</dbReference>
<name>A0A6P2CHS7_9NOCA</name>
<feature type="transmembrane region" description="Helical" evidence="5">
    <location>
        <begin position="118"/>
        <end position="136"/>
    </location>
</feature>